<evidence type="ECO:0000256" key="3">
    <source>
        <dbReference type="ARBA" id="ARBA00022989"/>
    </source>
</evidence>
<dbReference type="Proteomes" id="UP001451303">
    <property type="component" value="Unassembled WGS sequence"/>
</dbReference>
<dbReference type="PANTHER" id="PTHR31465">
    <property type="entry name" value="PROTEIN RTA1-RELATED"/>
    <property type="match status" value="1"/>
</dbReference>
<sequence length="406" mass="46117">MCSLRCETHGENPLKGRKIFALLLIWMCLNNNPSEHSKKYLPTFGLCLEILLTMSDGRYVDGSIYFYAPNKGAPVFFAVAFAVSGICHIYQCFHYQSWRLTTFYVTCAVLFTAGFIVRELGAFDYGDLVKFIVTTCLVYAAPPIAELANYNILGRILYYVPYHSPIHPGRVITTFAFISTVVEALNGNGASLSANQSLPRWKQELGRNLLKAALLIQLVVIAFFVLLAGTFHRRCRRGGIRSAKLENVLYTLYASTSLLTIRTIYRVVEYWSVAELHYDDKSLDPMSLSPIIRYEWFFYVFEASLMLVNHVLMNVRHPRRYLPKSTKTYLSVRDGKTEITGPGYKDSRPFLLTLVDPFNLGGLIRGKGDGNVKFWEEEDDGHEANKLESQKVKAKDYVNEDVEAAR</sequence>
<evidence type="ECO:0000256" key="1">
    <source>
        <dbReference type="ARBA" id="ARBA00004141"/>
    </source>
</evidence>
<keyword evidence="4 5" id="KW-0472">Membrane</keyword>
<evidence type="ECO:0000256" key="5">
    <source>
        <dbReference type="SAM" id="Phobius"/>
    </source>
</evidence>
<name>A0ABR3D579_NEUIN</name>
<accession>A0ABR3D579</accession>
<feature type="transmembrane region" description="Helical" evidence="5">
    <location>
        <begin position="209"/>
        <end position="228"/>
    </location>
</feature>
<reference evidence="6 7" key="1">
    <citation type="submission" date="2023-09" db="EMBL/GenBank/DDBJ databases">
        <title>Multi-omics analysis of a traditional fermented food reveals byproduct-associated fungal strains for waste-to-food upcycling.</title>
        <authorList>
            <consortium name="Lawrence Berkeley National Laboratory"/>
            <person name="Rekdal V.M."/>
            <person name="Villalobos-Escobedo J.M."/>
            <person name="Rodriguez-Valeron N."/>
            <person name="Garcia M.O."/>
            <person name="Vasquez D.P."/>
            <person name="Damayanti I."/>
            <person name="Sorensen P.M."/>
            <person name="Baidoo E.E."/>
            <person name="De Carvalho A.C."/>
            <person name="Riley R."/>
            <person name="Lipzen A."/>
            <person name="He G."/>
            <person name="Yan M."/>
            <person name="Haridas S."/>
            <person name="Daum C."/>
            <person name="Yoshinaga Y."/>
            <person name="Ng V."/>
            <person name="Grigoriev I.V."/>
            <person name="Munk R."/>
            <person name="Nuraida L."/>
            <person name="Wijaya C.H."/>
            <person name="Morales P.-C."/>
            <person name="Keasling J.D."/>
        </authorList>
    </citation>
    <scope>NUCLEOTIDE SEQUENCE [LARGE SCALE GENOMIC DNA]</scope>
    <source>
        <strain evidence="6 7">FGSC 2613</strain>
    </source>
</reference>
<feature type="transmembrane region" description="Helical" evidence="5">
    <location>
        <begin position="100"/>
        <end position="117"/>
    </location>
</feature>
<evidence type="ECO:0000256" key="2">
    <source>
        <dbReference type="ARBA" id="ARBA00022692"/>
    </source>
</evidence>
<keyword evidence="2 5" id="KW-0812">Transmembrane</keyword>
<proteinExistence type="predicted"/>
<dbReference type="EMBL" id="JAVLET010000008">
    <property type="protein sequence ID" value="KAL0467819.1"/>
    <property type="molecule type" value="Genomic_DNA"/>
</dbReference>
<evidence type="ECO:0000313" key="7">
    <source>
        <dbReference type="Proteomes" id="UP001451303"/>
    </source>
</evidence>
<feature type="transmembrane region" description="Helical" evidence="5">
    <location>
        <begin position="75"/>
        <end position="93"/>
    </location>
</feature>
<organism evidence="6 7">
    <name type="scientific">Neurospora intermedia</name>
    <dbReference type="NCBI Taxonomy" id="5142"/>
    <lineage>
        <taxon>Eukaryota</taxon>
        <taxon>Fungi</taxon>
        <taxon>Dikarya</taxon>
        <taxon>Ascomycota</taxon>
        <taxon>Pezizomycotina</taxon>
        <taxon>Sordariomycetes</taxon>
        <taxon>Sordariomycetidae</taxon>
        <taxon>Sordariales</taxon>
        <taxon>Sordariaceae</taxon>
        <taxon>Neurospora</taxon>
    </lineage>
</organism>
<dbReference type="PANTHER" id="PTHR31465:SF13">
    <property type="entry name" value="RTA1 DOMAIN PROTEIN-RELATED"/>
    <property type="match status" value="1"/>
</dbReference>
<evidence type="ECO:0000313" key="6">
    <source>
        <dbReference type="EMBL" id="KAL0467819.1"/>
    </source>
</evidence>
<protein>
    <submittedName>
        <fullName evidence="6">RTA1 domain-containing protein</fullName>
    </submittedName>
</protein>
<comment type="caution">
    <text evidence="6">The sequence shown here is derived from an EMBL/GenBank/DDBJ whole genome shotgun (WGS) entry which is preliminary data.</text>
</comment>
<evidence type="ECO:0000256" key="4">
    <source>
        <dbReference type="ARBA" id="ARBA00023136"/>
    </source>
</evidence>
<dbReference type="InterPro" id="IPR007568">
    <property type="entry name" value="RTA1"/>
</dbReference>
<comment type="subcellular location">
    <subcellularLocation>
        <location evidence="1">Membrane</location>
        <topology evidence="1">Multi-pass membrane protein</topology>
    </subcellularLocation>
</comment>
<gene>
    <name evidence="6" type="ORF">QR685DRAFT_531569</name>
</gene>
<dbReference type="Pfam" id="PF04479">
    <property type="entry name" value="RTA1"/>
    <property type="match status" value="1"/>
</dbReference>
<keyword evidence="7" id="KW-1185">Reference proteome</keyword>
<keyword evidence="3 5" id="KW-1133">Transmembrane helix</keyword>